<reference evidence="2" key="1">
    <citation type="journal article" date="2023" name="G3 (Bethesda)">
        <title>Whole genome assemblies of Zophobas morio and Tenebrio molitor.</title>
        <authorList>
            <person name="Kaur S."/>
            <person name="Stinson S.A."/>
            <person name="diCenzo G.C."/>
        </authorList>
    </citation>
    <scope>NUCLEOTIDE SEQUENCE</scope>
    <source>
        <strain evidence="2">QUZm001</strain>
    </source>
</reference>
<evidence type="ECO:0000313" key="3">
    <source>
        <dbReference type="Proteomes" id="UP001168821"/>
    </source>
</evidence>
<dbReference type="Pfam" id="PF08334">
    <property type="entry name" value="T2SSG"/>
    <property type="match status" value="1"/>
</dbReference>
<dbReference type="Proteomes" id="UP001168821">
    <property type="component" value="Unassembled WGS sequence"/>
</dbReference>
<name>A0AA38M1Z0_9CUCU</name>
<dbReference type="InterPro" id="IPR013545">
    <property type="entry name" value="T2SS_protein-GspG_C"/>
</dbReference>
<dbReference type="EMBL" id="JALNTZ010000012">
    <property type="protein sequence ID" value="KAJ3639157.1"/>
    <property type="molecule type" value="Genomic_DNA"/>
</dbReference>
<accession>A0AA38M1Z0</accession>
<comment type="caution">
    <text evidence="2">The sequence shown here is derived from an EMBL/GenBank/DDBJ whole genome shotgun (WGS) entry which is preliminary data.</text>
</comment>
<evidence type="ECO:0000313" key="2">
    <source>
        <dbReference type="EMBL" id="KAJ3639157.1"/>
    </source>
</evidence>
<feature type="domain" description="Type II secretion system protein GspG C-terminal" evidence="1">
    <location>
        <begin position="34"/>
        <end position="83"/>
    </location>
</feature>
<evidence type="ECO:0000259" key="1">
    <source>
        <dbReference type="Pfam" id="PF08334"/>
    </source>
</evidence>
<gene>
    <name evidence="2" type="ORF">Zmor_004028</name>
</gene>
<organism evidence="2 3">
    <name type="scientific">Zophobas morio</name>
    <dbReference type="NCBI Taxonomy" id="2755281"/>
    <lineage>
        <taxon>Eukaryota</taxon>
        <taxon>Metazoa</taxon>
        <taxon>Ecdysozoa</taxon>
        <taxon>Arthropoda</taxon>
        <taxon>Hexapoda</taxon>
        <taxon>Insecta</taxon>
        <taxon>Pterygota</taxon>
        <taxon>Neoptera</taxon>
        <taxon>Endopterygota</taxon>
        <taxon>Coleoptera</taxon>
        <taxon>Polyphaga</taxon>
        <taxon>Cucujiformia</taxon>
        <taxon>Tenebrionidae</taxon>
        <taxon>Zophobas</taxon>
    </lineage>
</organism>
<proteinExistence type="predicted"/>
<sequence>MSRMIDWTVPYRTEVLREEWKALNRSYKRKIIEAKKTHWQQNYVTSSTKNLNDPWGEVYKLLREKKGPTDLMAVDVDGHTAGSWMEAAETLLNTIFGPATDRPLGEELEMADGVCEDIPSNSGYG</sequence>
<keyword evidence="3" id="KW-1185">Reference proteome</keyword>
<protein>
    <recommendedName>
        <fullName evidence="1">Type II secretion system protein GspG C-terminal domain-containing protein</fullName>
    </recommendedName>
</protein>
<dbReference type="AlphaFoldDB" id="A0AA38M1Z0"/>